<feature type="domain" description="Glycosyl transferase family 1" evidence="1">
    <location>
        <begin position="200"/>
        <end position="360"/>
    </location>
</feature>
<sequence>MKVLLLHSVPLEGSGSGTYTENLACELSVRGHKVTVLYPGPMVTKKPFYTRNIEISPVPVFTNHPTVRSVSFAELSNEKVSKIIHLYINELLNLIAEERPDLIHVQHAGPWIFPASLVASVFKIPVVVTLHGTGIYLCQRDPRMRSLVQAGLQCVNDVISVSTSPLDGFKEMFGSSWKSYIIPGGVDIEKFSLPSMRKKDFDEKYNLKGKKIVLFVGRLVKEKGVQVLIQAAKKHLGKDVVVVISGNGNYENTLKKMASDSENIRFLPYLGKKIIDFYIHSDVVCVPSVWPEALGLVILEAMAAKTPVVASNIGGIPSVIRNGENGILVNPNNPEELANAINDILSDYKKAEILALEGRKTVEKSFSWEAITNQIEEIYERTLSNLA</sequence>
<dbReference type="AlphaFoldDB" id="C5CHI6"/>
<dbReference type="Proteomes" id="UP000002382">
    <property type="component" value="Chromosome"/>
</dbReference>
<dbReference type="Pfam" id="PF13439">
    <property type="entry name" value="Glyco_transf_4"/>
    <property type="match status" value="1"/>
</dbReference>
<dbReference type="Pfam" id="PF00534">
    <property type="entry name" value="Glycos_transf_1"/>
    <property type="match status" value="1"/>
</dbReference>
<evidence type="ECO:0000259" key="2">
    <source>
        <dbReference type="Pfam" id="PF13439"/>
    </source>
</evidence>
<dbReference type="InterPro" id="IPR001296">
    <property type="entry name" value="Glyco_trans_1"/>
</dbReference>
<name>C5CHI6_KOSOT</name>
<dbReference type="PANTHER" id="PTHR45947:SF3">
    <property type="entry name" value="SULFOQUINOVOSYL TRANSFERASE SQD2"/>
    <property type="match status" value="1"/>
</dbReference>
<protein>
    <submittedName>
        <fullName evidence="3">Glycosyl transferase group 1</fullName>
    </submittedName>
</protein>
<reference evidence="3 4" key="2">
    <citation type="journal article" date="2011" name="J. Bacteriol.">
        <title>Genome Sequence of Kosmotoga olearia Strain TBF 19.5.1, a Thermophilic Bacterium with a Wide Growth Temperature Range, Isolated from the Troll B Oil Platform in the North Sea.</title>
        <authorList>
            <person name="Swithers K.S."/>
            <person name="Dipippo J.L."/>
            <person name="Bruce D.C."/>
            <person name="Detter C."/>
            <person name="Tapia R."/>
            <person name="Han S."/>
            <person name="Goodwin L.A."/>
            <person name="Han J."/>
            <person name="Woyke T."/>
            <person name="Pitluck S."/>
            <person name="Pennacchio L."/>
            <person name="Nolan M."/>
            <person name="Mikhailova N."/>
            <person name="Land M.L."/>
            <person name="Nesbo C.L."/>
            <person name="Gogarten J.P."/>
            <person name="Noll K.M."/>
        </authorList>
    </citation>
    <scope>NUCLEOTIDE SEQUENCE [LARGE SCALE GENOMIC DNA]</scope>
    <source>
        <strain evidence="4">ATCC BAA-1733 / DSM 21960 / TBF 19.5.1</strain>
    </source>
</reference>
<proteinExistence type="predicted"/>
<feature type="domain" description="Glycosyltransferase subfamily 4-like N-terminal" evidence="2">
    <location>
        <begin position="14"/>
        <end position="189"/>
    </location>
</feature>
<evidence type="ECO:0000313" key="4">
    <source>
        <dbReference type="Proteomes" id="UP000002382"/>
    </source>
</evidence>
<dbReference type="SUPFAM" id="SSF53756">
    <property type="entry name" value="UDP-Glycosyltransferase/glycogen phosphorylase"/>
    <property type="match status" value="1"/>
</dbReference>
<dbReference type="CAZy" id="GT4">
    <property type="family name" value="Glycosyltransferase Family 4"/>
</dbReference>
<dbReference type="STRING" id="521045.Kole_1035"/>
<dbReference type="PANTHER" id="PTHR45947">
    <property type="entry name" value="SULFOQUINOVOSYL TRANSFERASE SQD2"/>
    <property type="match status" value="1"/>
</dbReference>
<dbReference type="CDD" id="cd03801">
    <property type="entry name" value="GT4_PimA-like"/>
    <property type="match status" value="1"/>
</dbReference>
<dbReference type="HOGENOM" id="CLU_009583_2_5_0"/>
<keyword evidence="3" id="KW-0808">Transferase</keyword>
<gene>
    <name evidence="3" type="ordered locus">Kole_1035</name>
</gene>
<dbReference type="KEGG" id="kol:Kole_1035"/>
<evidence type="ECO:0000313" key="3">
    <source>
        <dbReference type="EMBL" id="ACR79741.1"/>
    </source>
</evidence>
<dbReference type="GO" id="GO:0016757">
    <property type="term" value="F:glycosyltransferase activity"/>
    <property type="evidence" value="ECO:0007669"/>
    <property type="project" value="InterPro"/>
</dbReference>
<dbReference type="OrthoDB" id="9772485at2"/>
<reference evidence="3 4" key="1">
    <citation type="submission" date="2009-06" db="EMBL/GenBank/DDBJ databases">
        <title>Complete sequence of Thermotogales bacterium TBF 19.5.1.</title>
        <authorList>
            <consortium name="US DOE Joint Genome Institute"/>
            <person name="Lucas S."/>
            <person name="Copeland A."/>
            <person name="Lapidus A."/>
            <person name="Glavina del Rio T."/>
            <person name="Tice H."/>
            <person name="Bruce D."/>
            <person name="Goodwin L."/>
            <person name="Pitluck S."/>
            <person name="Chertkov O."/>
            <person name="Brettin T."/>
            <person name="Detter J.C."/>
            <person name="Han C."/>
            <person name="Schmutz J."/>
            <person name="Larimer F."/>
            <person name="Land M."/>
            <person name="Hauser L."/>
            <person name="Kyrpides N."/>
            <person name="Ovchinnikova G."/>
            <person name="Noll K."/>
        </authorList>
    </citation>
    <scope>NUCLEOTIDE SEQUENCE [LARGE SCALE GENOMIC DNA]</scope>
    <source>
        <strain evidence="4">ATCC BAA-1733 / DSM 21960 / TBF 19.5.1</strain>
    </source>
</reference>
<dbReference type="InterPro" id="IPR028098">
    <property type="entry name" value="Glyco_trans_4-like_N"/>
</dbReference>
<dbReference type="InterPro" id="IPR050194">
    <property type="entry name" value="Glycosyltransferase_grp1"/>
</dbReference>
<dbReference type="Gene3D" id="3.40.50.2000">
    <property type="entry name" value="Glycogen Phosphorylase B"/>
    <property type="match status" value="2"/>
</dbReference>
<keyword evidence="4" id="KW-1185">Reference proteome</keyword>
<accession>C5CHI6</accession>
<organism evidence="3 4">
    <name type="scientific">Kosmotoga olearia (strain ATCC BAA-1733 / DSM 21960 / TBF 19.5.1)</name>
    <dbReference type="NCBI Taxonomy" id="521045"/>
    <lineage>
        <taxon>Bacteria</taxon>
        <taxon>Thermotogati</taxon>
        <taxon>Thermotogota</taxon>
        <taxon>Thermotogae</taxon>
        <taxon>Kosmotogales</taxon>
        <taxon>Kosmotogaceae</taxon>
        <taxon>Kosmotoga</taxon>
    </lineage>
</organism>
<dbReference type="EMBL" id="CP001634">
    <property type="protein sequence ID" value="ACR79741.1"/>
    <property type="molecule type" value="Genomic_DNA"/>
</dbReference>
<dbReference type="eggNOG" id="COG0297">
    <property type="taxonomic scope" value="Bacteria"/>
</dbReference>
<dbReference type="RefSeq" id="WP_015868402.1">
    <property type="nucleotide sequence ID" value="NC_012785.1"/>
</dbReference>
<evidence type="ECO:0000259" key="1">
    <source>
        <dbReference type="Pfam" id="PF00534"/>
    </source>
</evidence>